<dbReference type="EMBL" id="FNJQ01000015">
    <property type="protein sequence ID" value="SDP36203.1"/>
    <property type="molecule type" value="Genomic_DNA"/>
</dbReference>
<keyword evidence="1 4" id="KW-0808">Transferase</keyword>
<name>A0A1H0S377_SELRU</name>
<sequence length="234" mass="25970">MNIVVLLAGGMGSRMGQDIPKQFIHVNNIPIIIYTLLVLERHPEIDAVEAVCIEGWERVLSGYVKQFNISKLRGIVSGGATRFLSTKAGMMALGDVADDDVLIVHDAVRPLVSPESISDMIRVCKEHDNAMTVLDCADTMYMRQSPDSTGQVVERAGLVRGQTPECVSGRRMREMYARAAEQGVEIDSISALQVALGWQIFFAKGSERNIKLTRTEDIDIFKAMLATERDEWLK</sequence>
<dbReference type="AlphaFoldDB" id="A0A1H0S377"/>
<accession>A0A1H0S377</accession>
<dbReference type="Proteomes" id="UP000182412">
    <property type="component" value="Unassembled WGS sequence"/>
</dbReference>
<keyword evidence="2 4" id="KW-0548">Nucleotidyltransferase</keyword>
<dbReference type="Pfam" id="PF01128">
    <property type="entry name" value="IspD"/>
    <property type="match status" value="1"/>
</dbReference>
<evidence type="ECO:0000313" key="5">
    <source>
        <dbReference type="Proteomes" id="UP000182412"/>
    </source>
</evidence>
<dbReference type="PANTHER" id="PTHR32125">
    <property type="entry name" value="2-C-METHYL-D-ERYTHRITOL 4-PHOSPHATE CYTIDYLYLTRANSFERASE, CHLOROPLASTIC"/>
    <property type="match status" value="1"/>
</dbReference>
<dbReference type="InterPro" id="IPR050088">
    <property type="entry name" value="IspD/TarI_cytidylyltransf_bact"/>
</dbReference>
<dbReference type="GO" id="GO:0050518">
    <property type="term" value="F:2-C-methyl-D-erythritol 4-phosphate cytidylyltransferase activity"/>
    <property type="evidence" value="ECO:0007669"/>
    <property type="project" value="TreeGrafter"/>
</dbReference>
<dbReference type="CDD" id="cd02516">
    <property type="entry name" value="CDP-ME_synthetase"/>
    <property type="match status" value="1"/>
</dbReference>
<dbReference type="InterPro" id="IPR029044">
    <property type="entry name" value="Nucleotide-diphossugar_trans"/>
</dbReference>
<organism evidence="4 5">
    <name type="scientific">Selenomonas ruminantium</name>
    <dbReference type="NCBI Taxonomy" id="971"/>
    <lineage>
        <taxon>Bacteria</taxon>
        <taxon>Bacillati</taxon>
        <taxon>Bacillota</taxon>
        <taxon>Negativicutes</taxon>
        <taxon>Selenomonadales</taxon>
        <taxon>Selenomonadaceae</taxon>
        <taxon>Selenomonas</taxon>
    </lineage>
</organism>
<proteinExistence type="predicted"/>
<evidence type="ECO:0000256" key="3">
    <source>
        <dbReference type="ARBA" id="ARBA00023229"/>
    </source>
</evidence>
<evidence type="ECO:0000256" key="1">
    <source>
        <dbReference type="ARBA" id="ARBA00022679"/>
    </source>
</evidence>
<evidence type="ECO:0000313" key="4">
    <source>
        <dbReference type="EMBL" id="SDP36203.1"/>
    </source>
</evidence>
<gene>
    <name evidence="4" type="ORF">SAMN05216366_11543</name>
</gene>
<keyword evidence="3" id="KW-0414">Isoprene biosynthesis</keyword>
<dbReference type="PANTHER" id="PTHR32125:SF4">
    <property type="entry name" value="2-C-METHYL-D-ERYTHRITOL 4-PHOSPHATE CYTIDYLYLTRANSFERASE, CHLOROPLASTIC"/>
    <property type="match status" value="1"/>
</dbReference>
<protein>
    <submittedName>
        <fullName evidence="4">2-C-methyl-D-erythritol 4-phosphate cytidylyltransferase</fullName>
    </submittedName>
</protein>
<reference evidence="4 5" key="1">
    <citation type="submission" date="2016-10" db="EMBL/GenBank/DDBJ databases">
        <authorList>
            <person name="de Groot N.N."/>
        </authorList>
    </citation>
    <scope>NUCLEOTIDE SEQUENCE [LARGE SCALE GENOMIC DNA]</scope>
    <source>
        <strain evidence="4 5">S137</strain>
    </source>
</reference>
<dbReference type="RefSeq" id="WP_074572296.1">
    <property type="nucleotide sequence ID" value="NZ_FNJQ01000015.1"/>
</dbReference>
<dbReference type="SUPFAM" id="SSF53448">
    <property type="entry name" value="Nucleotide-diphospho-sugar transferases"/>
    <property type="match status" value="1"/>
</dbReference>
<dbReference type="GO" id="GO:0008299">
    <property type="term" value="P:isoprenoid biosynthetic process"/>
    <property type="evidence" value="ECO:0007669"/>
    <property type="project" value="UniProtKB-KW"/>
</dbReference>
<dbReference type="OrthoDB" id="9806837at2"/>
<evidence type="ECO:0000256" key="2">
    <source>
        <dbReference type="ARBA" id="ARBA00022695"/>
    </source>
</evidence>
<dbReference type="InterPro" id="IPR034683">
    <property type="entry name" value="IspD/TarI"/>
</dbReference>
<dbReference type="Gene3D" id="3.90.550.10">
    <property type="entry name" value="Spore Coat Polysaccharide Biosynthesis Protein SpsA, Chain A"/>
    <property type="match status" value="1"/>
</dbReference>